<dbReference type="Pfam" id="PF24570">
    <property type="entry name" value="BACK_BPM_SPOP"/>
    <property type="match status" value="1"/>
</dbReference>
<reference evidence="5" key="1">
    <citation type="submission" date="2020-07" db="EMBL/GenBank/DDBJ databases">
        <title>Genome sequence and genetic diversity analysis of an under-domesticated orphan crop, white fonio (Digitaria exilis).</title>
        <authorList>
            <person name="Bennetzen J.L."/>
            <person name="Chen S."/>
            <person name="Ma X."/>
            <person name="Wang X."/>
            <person name="Yssel A.E.J."/>
            <person name="Chaluvadi S.R."/>
            <person name="Johnson M."/>
            <person name="Gangashetty P."/>
            <person name="Hamidou F."/>
            <person name="Sanogo M.D."/>
            <person name="Zwaenepoel A."/>
            <person name="Wallace J."/>
            <person name="Van De Peer Y."/>
            <person name="Van Deynze A."/>
        </authorList>
    </citation>
    <scope>NUCLEOTIDE SEQUENCE</scope>
    <source>
        <tissue evidence="5">Leaves</tissue>
    </source>
</reference>
<evidence type="ECO:0000256" key="2">
    <source>
        <dbReference type="ARBA" id="ARBA00010846"/>
    </source>
</evidence>
<dbReference type="SUPFAM" id="SSF54695">
    <property type="entry name" value="POZ domain"/>
    <property type="match status" value="1"/>
</dbReference>
<comment type="pathway">
    <text evidence="1">Protein modification; protein ubiquitination.</text>
</comment>
<evidence type="ECO:0000256" key="1">
    <source>
        <dbReference type="ARBA" id="ARBA00004906"/>
    </source>
</evidence>
<organism evidence="5 6">
    <name type="scientific">Digitaria exilis</name>
    <dbReference type="NCBI Taxonomy" id="1010633"/>
    <lineage>
        <taxon>Eukaryota</taxon>
        <taxon>Viridiplantae</taxon>
        <taxon>Streptophyta</taxon>
        <taxon>Embryophyta</taxon>
        <taxon>Tracheophyta</taxon>
        <taxon>Spermatophyta</taxon>
        <taxon>Magnoliopsida</taxon>
        <taxon>Liliopsida</taxon>
        <taxon>Poales</taxon>
        <taxon>Poaceae</taxon>
        <taxon>PACMAD clade</taxon>
        <taxon>Panicoideae</taxon>
        <taxon>Panicodae</taxon>
        <taxon>Paniceae</taxon>
        <taxon>Anthephorinae</taxon>
        <taxon>Digitaria</taxon>
    </lineage>
</organism>
<proteinExistence type="inferred from homology"/>
<evidence type="ECO:0000313" key="5">
    <source>
        <dbReference type="EMBL" id="KAF8673384.1"/>
    </source>
</evidence>
<dbReference type="PANTHER" id="PTHR26379:SF457">
    <property type="entry name" value="BTB DOMAIN-CONTAINING PROTEIN"/>
    <property type="match status" value="1"/>
</dbReference>
<dbReference type="PANTHER" id="PTHR26379">
    <property type="entry name" value="BTB/POZ AND MATH DOMAIN-CONTAINING PROTEIN 1"/>
    <property type="match status" value="1"/>
</dbReference>
<dbReference type="Proteomes" id="UP000636709">
    <property type="component" value="Unassembled WGS sequence"/>
</dbReference>
<sequence>MVTSSTMVIREVTGSHVLTIDGYSLSKGAEDGKYFSSTFTAAGDRWLLRYYPRSNSVSGWTAMYLQLAPSNASHVTARFTISLLDWNGQAVPSCTHAITRAHTFGPYGFDMAGFRKFIKRKNLKKSDHLRDDSFRVRVDITVLKGTTKITTTKNGGATTDVANLVDAAVTSAVVVPPPPPHEITVSKKEETKEEDGDALASIVVVPPPNMDRHLGHLLSSGEGADVTIEVDGEKFMAHRAILAARSPVFKGEFFGPMEEGTSPTRVQIKDMEASVFEVLLHFIYNDSLPPDVVDDGESEAISMAQHLLVAADRYGIERLKLMCEDKLYNYVGTSSVGTILALAEQHGCDGLKKACLKFLMSGSNLKAAIATDGFDHLAKSCPTVLKELLSKVAL</sequence>
<accession>A0A835E7F0</accession>
<dbReference type="PROSITE" id="PS50097">
    <property type="entry name" value="BTB"/>
    <property type="match status" value="1"/>
</dbReference>
<keyword evidence="6" id="KW-1185">Reference proteome</keyword>
<dbReference type="CDD" id="cd00121">
    <property type="entry name" value="MATH"/>
    <property type="match status" value="1"/>
</dbReference>
<dbReference type="CDD" id="cd18280">
    <property type="entry name" value="BTB_POZ_BPM_plant"/>
    <property type="match status" value="1"/>
</dbReference>
<dbReference type="InterPro" id="IPR002083">
    <property type="entry name" value="MATH/TRAF_dom"/>
</dbReference>
<name>A0A835E7F0_9POAL</name>
<dbReference type="SUPFAM" id="SSF49599">
    <property type="entry name" value="TRAF domain-like"/>
    <property type="match status" value="1"/>
</dbReference>
<dbReference type="Gene3D" id="1.25.40.420">
    <property type="match status" value="1"/>
</dbReference>
<protein>
    <submittedName>
        <fullName evidence="5">Uncharacterized protein</fullName>
    </submittedName>
</protein>
<dbReference type="EMBL" id="JACEFO010002208">
    <property type="protein sequence ID" value="KAF8673384.1"/>
    <property type="molecule type" value="Genomic_DNA"/>
</dbReference>
<dbReference type="Gene3D" id="2.60.210.10">
    <property type="entry name" value="Apoptosis, Tumor Necrosis Factor Receptor Associated Protein 2, Chain A"/>
    <property type="match status" value="1"/>
</dbReference>
<dbReference type="SMART" id="SM00225">
    <property type="entry name" value="BTB"/>
    <property type="match status" value="1"/>
</dbReference>
<gene>
    <name evidence="5" type="ORF">HU200_048947</name>
</gene>
<dbReference type="InterPro" id="IPR008974">
    <property type="entry name" value="TRAF-like"/>
</dbReference>
<evidence type="ECO:0000259" key="3">
    <source>
        <dbReference type="PROSITE" id="PS50097"/>
    </source>
</evidence>
<dbReference type="InterPro" id="IPR011333">
    <property type="entry name" value="SKP1/BTB/POZ_sf"/>
</dbReference>
<dbReference type="OrthoDB" id="657261at2759"/>
<evidence type="ECO:0000313" key="6">
    <source>
        <dbReference type="Proteomes" id="UP000636709"/>
    </source>
</evidence>
<dbReference type="Gene3D" id="3.30.710.10">
    <property type="entry name" value="Potassium Channel Kv1.1, Chain A"/>
    <property type="match status" value="1"/>
</dbReference>
<comment type="similarity">
    <text evidence="2">Belongs to the Tdpoz family.</text>
</comment>
<dbReference type="PROSITE" id="PS50144">
    <property type="entry name" value="MATH"/>
    <property type="match status" value="1"/>
</dbReference>
<feature type="domain" description="BTB" evidence="3">
    <location>
        <begin position="224"/>
        <end position="292"/>
    </location>
</feature>
<comment type="caution">
    <text evidence="5">The sequence shown here is derived from an EMBL/GenBank/DDBJ whole genome shotgun (WGS) entry which is preliminary data.</text>
</comment>
<dbReference type="Pfam" id="PF22486">
    <property type="entry name" value="MATH_2"/>
    <property type="match status" value="1"/>
</dbReference>
<dbReference type="InterPro" id="IPR045005">
    <property type="entry name" value="BPM1-6"/>
</dbReference>
<dbReference type="AlphaFoldDB" id="A0A835E7F0"/>
<dbReference type="InterPro" id="IPR056423">
    <property type="entry name" value="BACK_BPM_SPOP"/>
</dbReference>
<dbReference type="GO" id="GO:0016567">
    <property type="term" value="P:protein ubiquitination"/>
    <property type="evidence" value="ECO:0007669"/>
    <property type="project" value="InterPro"/>
</dbReference>
<dbReference type="Pfam" id="PF00651">
    <property type="entry name" value="BTB"/>
    <property type="match status" value="1"/>
</dbReference>
<feature type="domain" description="MATH" evidence="4">
    <location>
        <begin position="13"/>
        <end position="140"/>
    </location>
</feature>
<dbReference type="InterPro" id="IPR000210">
    <property type="entry name" value="BTB/POZ_dom"/>
</dbReference>
<evidence type="ECO:0000259" key="4">
    <source>
        <dbReference type="PROSITE" id="PS50144"/>
    </source>
</evidence>